<dbReference type="Proteomes" id="UP001163846">
    <property type="component" value="Unassembled WGS sequence"/>
</dbReference>
<feature type="compositionally biased region" description="Basic and acidic residues" evidence="1">
    <location>
        <begin position="295"/>
        <end position="306"/>
    </location>
</feature>
<comment type="caution">
    <text evidence="2">The sequence shown here is derived from an EMBL/GenBank/DDBJ whole genome shotgun (WGS) entry which is preliminary data.</text>
</comment>
<feature type="region of interest" description="Disordered" evidence="1">
    <location>
        <begin position="59"/>
        <end position="159"/>
    </location>
</feature>
<dbReference type="AlphaFoldDB" id="A0AA38U730"/>
<feature type="compositionally biased region" description="Low complexity" evidence="1">
    <location>
        <begin position="140"/>
        <end position="159"/>
    </location>
</feature>
<evidence type="ECO:0000256" key="1">
    <source>
        <dbReference type="SAM" id="MobiDB-lite"/>
    </source>
</evidence>
<dbReference type="EMBL" id="MU806676">
    <property type="protein sequence ID" value="KAJ3833534.1"/>
    <property type="molecule type" value="Genomic_DNA"/>
</dbReference>
<feature type="compositionally biased region" description="Basic residues" evidence="1">
    <location>
        <begin position="130"/>
        <end position="139"/>
    </location>
</feature>
<evidence type="ECO:0000313" key="3">
    <source>
        <dbReference type="Proteomes" id="UP001163846"/>
    </source>
</evidence>
<accession>A0AA38U730</accession>
<dbReference type="InterPro" id="IPR051144">
    <property type="entry name" value="Formin_homology_domain"/>
</dbReference>
<keyword evidence="3" id="KW-1185">Reference proteome</keyword>
<proteinExistence type="predicted"/>
<feature type="compositionally biased region" description="Pro residues" evidence="1">
    <location>
        <begin position="673"/>
        <end position="692"/>
    </location>
</feature>
<feature type="region of interest" description="Disordered" evidence="1">
    <location>
        <begin position="618"/>
        <end position="699"/>
    </location>
</feature>
<reference evidence="2" key="1">
    <citation type="submission" date="2022-08" db="EMBL/GenBank/DDBJ databases">
        <authorList>
            <consortium name="DOE Joint Genome Institute"/>
            <person name="Min B."/>
            <person name="Riley R."/>
            <person name="Sierra-Patev S."/>
            <person name="Naranjo-Ortiz M."/>
            <person name="Looney B."/>
            <person name="Konkel Z."/>
            <person name="Slot J.C."/>
            <person name="Sakamoto Y."/>
            <person name="Steenwyk J.L."/>
            <person name="Rokas A."/>
            <person name="Carro J."/>
            <person name="Camarero S."/>
            <person name="Ferreira P."/>
            <person name="Molpeceres G."/>
            <person name="Ruiz-Duenas F.J."/>
            <person name="Serrano A."/>
            <person name="Henrissat B."/>
            <person name="Drula E."/>
            <person name="Hughes K.W."/>
            <person name="Mata J.L."/>
            <person name="Ishikawa N.K."/>
            <person name="Vargas-Isla R."/>
            <person name="Ushijima S."/>
            <person name="Smith C.A."/>
            <person name="Ahrendt S."/>
            <person name="Andreopoulos W."/>
            <person name="He G."/>
            <person name="Labutti K."/>
            <person name="Lipzen A."/>
            <person name="Ng V."/>
            <person name="Sandor L."/>
            <person name="Barry K."/>
            <person name="Martinez A.T."/>
            <person name="Xiao Y."/>
            <person name="Gibbons J.G."/>
            <person name="Terashima K."/>
            <person name="Hibbett D.S."/>
            <person name="Grigoriev I.V."/>
        </authorList>
    </citation>
    <scope>NUCLEOTIDE SEQUENCE</scope>
    <source>
        <strain evidence="2">TFB9207</strain>
    </source>
</reference>
<sequence length="791" mass="88074">MDFLNPKTLGACRNTSYSAAKCSQFCGVFCPPEGTSRDEVGPLIKCMVCGCFAASHVHHPEPEKKKDDPVKSAPAESTKTYPTGSATAKTMFNSRSSSGKNFSEGVKFSTSPFRAQAEERKEAFEDLTGRPKKKKKTASKTHAGSTTSSSSSKAKAAPKPTTFDVMLMGNMSELAGDQLQRPSIQSWRAIDRLGRLQKIKLLPDATHFQICQAVHSSFDTLLPEANDQAMRFRILEVEASGPGKPPKLKVVDTVLLNIQQLLNSCIGTRPKGLQATYYPNLLYISLPEGSKDLEPEISDRAKENTGKPKRGSKSSSKDNKEPEWIESTESSETSENDKDKDEDDFAVLRTGDFDILVRTLMNMEGPVANLDKCDWWTGSSERHPSYSCYQDTQDSLSRWFKRLDEASPSSYSLVAEEIIFILRKSVLGKAQSLVELSSLDSSQWTPVEEEHFASIFSLGPGGFDLIIYQGLRKLPTALLTLVKYFRQVTPRDKWDPKEGFSEFWAALELYDDLLPEGNEFSLFASDIAKINLMSQSVTDIQDGLVNTFGHLTDSTKIKPSVLCRGRYGLRALFYRQIECVLDWYDTSRKDYGMVYKMYAQLCQALAERIVMHFTKSSSWSRTSPANSPPPHHQTQSPPRPRTSQPPHPPPPPCSQSSPHPPTGEPSRPKPRPRPPPPPSSSAPPPPPPPPPSSAAAGDSPSITAVRKFVDEVSKLGWKAFVNKLLTDYPHPVKKLSQDFEDKPYKKQYLELMLHYHPDRNIHANADWRAKTLILTQAIDHAKKAEGTRGFK</sequence>
<dbReference type="PANTHER" id="PTHR45733">
    <property type="entry name" value="FORMIN-J"/>
    <property type="match status" value="1"/>
</dbReference>
<feature type="compositionally biased region" description="Pro residues" evidence="1">
    <location>
        <begin position="626"/>
        <end position="663"/>
    </location>
</feature>
<name>A0AA38U730_9AGAR</name>
<protein>
    <recommendedName>
        <fullName evidence="4">J domain-containing protein</fullName>
    </recommendedName>
</protein>
<gene>
    <name evidence="2" type="ORF">F5878DRAFT_645857</name>
</gene>
<evidence type="ECO:0000313" key="2">
    <source>
        <dbReference type="EMBL" id="KAJ3833534.1"/>
    </source>
</evidence>
<evidence type="ECO:0008006" key="4">
    <source>
        <dbReference type="Google" id="ProtNLM"/>
    </source>
</evidence>
<organism evidence="2 3">
    <name type="scientific">Lentinula raphanica</name>
    <dbReference type="NCBI Taxonomy" id="153919"/>
    <lineage>
        <taxon>Eukaryota</taxon>
        <taxon>Fungi</taxon>
        <taxon>Dikarya</taxon>
        <taxon>Basidiomycota</taxon>
        <taxon>Agaricomycotina</taxon>
        <taxon>Agaricomycetes</taxon>
        <taxon>Agaricomycetidae</taxon>
        <taxon>Agaricales</taxon>
        <taxon>Marasmiineae</taxon>
        <taxon>Omphalotaceae</taxon>
        <taxon>Lentinula</taxon>
    </lineage>
</organism>
<feature type="region of interest" description="Disordered" evidence="1">
    <location>
        <begin position="295"/>
        <end position="343"/>
    </location>
</feature>
<feature type="compositionally biased region" description="Basic and acidic residues" evidence="1">
    <location>
        <begin position="59"/>
        <end position="70"/>
    </location>
</feature>
<feature type="compositionally biased region" description="Basic and acidic residues" evidence="1">
    <location>
        <begin position="116"/>
        <end position="129"/>
    </location>
</feature>
<feature type="compositionally biased region" description="Polar residues" evidence="1">
    <location>
        <begin position="75"/>
        <end position="101"/>
    </location>
</feature>